<organism evidence="3 4">
    <name type="scientific">Candidatus Yanofskybacteria bacterium GW2011_GWD1_39_16</name>
    <dbReference type="NCBI Taxonomy" id="1619030"/>
    <lineage>
        <taxon>Bacteria</taxon>
        <taxon>Candidatus Yanofskyibacteriota</taxon>
    </lineage>
</organism>
<keyword evidence="2" id="KW-0812">Transmembrane</keyword>
<reference evidence="3 4" key="1">
    <citation type="journal article" date="2015" name="Nature">
        <title>rRNA introns, odd ribosomes, and small enigmatic genomes across a large radiation of phyla.</title>
        <authorList>
            <person name="Brown C.T."/>
            <person name="Hug L.A."/>
            <person name="Thomas B.C."/>
            <person name="Sharon I."/>
            <person name="Castelle C.J."/>
            <person name="Singh A."/>
            <person name="Wilkins M.J."/>
            <person name="Williams K.H."/>
            <person name="Banfield J.F."/>
        </authorList>
    </citation>
    <scope>NUCLEOTIDE SEQUENCE [LARGE SCALE GENOMIC DNA]</scope>
</reference>
<evidence type="ECO:0000256" key="2">
    <source>
        <dbReference type="SAM" id="Phobius"/>
    </source>
</evidence>
<accession>A0A837HS07</accession>
<protein>
    <submittedName>
        <fullName evidence="3">Uncharacterized protein</fullName>
    </submittedName>
</protein>
<sequence>MIISSILIVSIVVLIVIYVVVSKAQKDGTSMPSKVENLPVELGDKNLPSVSEDVNLPIAQEPREDDNMGDNLPPAQS</sequence>
<keyword evidence="2" id="KW-0472">Membrane</keyword>
<comment type="caution">
    <text evidence="3">The sequence shown here is derived from an EMBL/GenBank/DDBJ whole genome shotgun (WGS) entry which is preliminary data.</text>
</comment>
<name>A0A837HS07_9BACT</name>
<evidence type="ECO:0000313" key="4">
    <source>
        <dbReference type="Proteomes" id="UP000033996"/>
    </source>
</evidence>
<keyword evidence="2" id="KW-1133">Transmembrane helix</keyword>
<evidence type="ECO:0000256" key="1">
    <source>
        <dbReference type="SAM" id="MobiDB-lite"/>
    </source>
</evidence>
<proteinExistence type="predicted"/>
<feature type="region of interest" description="Disordered" evidence="1">
    <location>
        <begin position="27"/>
        <end position="77"/>
    </location>
</feature>
<dbReference type="EMBL" id="LBWL01000020">
    <property type="protein sequence ID" value="KKR07810.1"/>
    <property type="molecule type" value="Genomic_DNA"/>
</dbReference>
<feature type="transmembrane region" description="Helical" evidence="2">
    <location>
        <begin position="6"/>
        <end position="24"/>
    </location>
</feature>
<evidence type="ECO:0000313" key="3">
    <source>
        <dbReference type="EMBL" id="KKR07810.1"/>
    </source>
</evidence>
<dbReference type="AlphaFoldDB" id="A0A837HS07"/>
<gene>
    <name evidence="3" type="ORF">UT35_C0020G0003</name>
</gene>
<dbReference type="Proteomes" id="UP000033996">
    <property type="component" value="Unassembled WGS sequence"/>
</dbReference>